<dbReference type="Proteomes" id="UP001055879">
    <property type="component" value="Linkage Group LG12"/>
</dbReference>
<name>A0ACB8YFJ3_ARCLA</name>
<organism evidence="1 2">
    <name type="scientific">Arctium lappa</name>
    <name type="common">Greater burdock</name>
    <name type="synonym">Lappa major</name>
    <dbReference type="NCBI Taxonomy" id="4217"/>
    <lineage>
        <taxon>Eukaryota</taxon>
        <taxon>Viridiplantae</taxon>
        <taxon>Streptophyta</taxon>
        <taxon>Embryophyta</taxon>
        <taxon>Tracheophyta</taxon>
        <taxon>Spermatophyta</taxon>
        <taxon>Magnoliopsida</taxon>
        <taxon>eudicotyledons</taxon>
        <taxon>Gunneridae</taxon>
        <taxon>Pentapetalae</taxon>
        <taxon>asterids</taxon>
        <taxon>campanulids</taxon>
        <taxon>Asterales</taxon>
        <taxon>Asteraceae</taxon>
        <taxon>Carduoideae</taxon>
        <taxon>Cardueae</taxon>
        <taxon>Arctiinae</taxon>
        <taxon>Arctium</taxon>
    </lineage>
</organism>
<reference evidence="2" key="1">
    <citation type="journal article" date="2022" name="Mol. Ecol. Resour.">
        <title>The genomes of chicory, endive, great burdock and yacon provide insights into Asteraceae palaeo-polyploidization history and plant inulin production.</title>
        <authorList>
            <person name="Fan W."/>
            <person name="Wang S."/>
            <person name="Wang H."/>
            <person name="Wang A."/>
            <person name="Jiang F."/>
            <person name="Liu H."/>
            <person name="Zhao H."/>
            <person name="Xu D."/>
            <person name="Zhang Y."/>
        </authorList>
    </citation>
    <scope>NUCLEOTIDE SEQUENCE [LARGE SCALE GENOMIC DNA]</scope>
    <source>
        <strain evidence="2">cv. Niubang</strain>
    </source>
</reference>
<sequence>MASIRLNQDTSLNTDGQTTEDQPQAQVENSEKTMGYRSADLTSGGAEFIQGAATGAANVVPRKHLKEL</sequence>
<comment type="caution">
    <text evidence="1">The sequence shown here is derived from an EMBL/GenBank/DDBJ whole genome shotgun (WGS) entry which is preliminary data.</text>
</comment>
<accession>A0ACB8YFJ3</accession>
<keyword evidence="2" id="KW-1185">Reference proteome</keyword>
<reference evidence="1 2" key="2">
    <citation type="journal article" date="2022" name="Mol. Ecol. Resour.">
        <title>The genomes of chicory, endive, great burdock and yacon provide insights into Asteraceae paleo-polyploidization history and plant inulin production.</title>
        <authorList>
            <person name="Fan W."/>
            <person name="Wang S."/>
            <person name="Wang H."/>
            <person name="Wang A."/>
            <person name="Jiang F."/>
            <person name="Liu H."/>
            <person name="Zhao H."/>
            <person name="Xu D."/>
            <person name="Zhang Y."/>
        </authorList>
    </citation>
    <scope>NUCLEOTIDE SEQUENCE [LARGE SCALE GENOMIC DNA]</scope>
    <source>
        <strain evidence="2">cv. Niubang</strain>
    </source>
</reference>
<evidence type="ECO:0000313" key="2">
    <source>
        <dbReference type="Proteomes" id="UP001055879"/>
    </source>
</evidence>
<gene>
    <name evidence="1" type="ORF">L6452_33508</name>
</gene>
<evidence type="ECO:0000313" key="1">
    <source>
        <dbReference type="EMBL" id="KAI3684287.1"/>
    </source>
</evidence>
<protein>
    <submittedName>
        <fullName evidence="1">Uncharacterized protein</fullName>
    </submittedName>
</protein>
<proteinExistence type="predicted"/>
<dbReference type="EMBL" id="CM042058">
    <property type="protein sequence ID" value="KAI3684287.1"/>
    <property type="molecule type" value="Genomic_DNA"/>
</dbReference>